<evidence type="ECO:0000256" key="14">
    <source>
        <dbReference type="ARBA" id="ARBA00031399"/>
    </source>
</evidence>
<feature type="domain" description="Cytochrome c" evidence="20">
    <location>
        <begin position="245"/>
        <end position="336"/>
    </location>
</feature>
<comment type="caution">
    <text evidence="21">The sequence shown here is derived from an EMBL/GenBank/DDBJ whole genome shotgun (WGS) entry which is preliminary data.</text>
</comment>
<evidence type="ECO:0000256" key="9">
    <source>
        <dbReference type="ARBA" id="ARBA00022989"/>
    </source>
</evidence>
<evidence type="ECO:0000259" key="20">
    <source>
        <dbReference type="PROSITE" id="PS51007"/>
    </source>
</evidence>
<keyword evidence="5" id="KW-0679">Respiratory chain</keyword>
<dbReference type="Gene3D" id="2.60.40.420">
    <property type="entry name" value="Cupredoxins - blue copper proteins"/>
    <property type="match status" value="1"/>
</dbReference>
<dbReference type="PANTHER" id="PTHR22888">
    <property type="entry name" value="CYTOCHROME C OXIDASE, SUBUNIT II"/>
    <property type="match status" value="1"/>
</dbReference>
<dbReference type="Pfam" id="PF00116">
    <property type="entry name" value="COX2"/>
    <property type="match status" value="1"/>
</dbReference>
<dbReference type="GO" id="GO:0020037">
    <property type="term" value="F:heme binding"/>
    <property type="evidence" value="ECO:0007669"/>
    <property type="project" value="InterPro"/>
</dbReference>
<keyword evidence="12 17" id="KW-0472">Membrane</keyword>
<dbReference type="InterPro" id="IPR014222">
    <property type="entry name" value="Cyt_c_oxidase_su2"/>
</dbReference>
<evidence type="ECO:0000256" key="8">
    <source>
        <dbReference type="ARBA" id="ARBA00022982"/>
    </source>
</evidence>
<evidence type="ECO:0000256" key="15">
    <source>
        <dbReference type="ARBA" id="ARBA00047816"/>
    </source>
</evidence>
<dbReference type="EMBL" id="LJYF01000040">
    <property type="protein sequence ID" value="KRP89028.1"/>
    <property type="molecule type" value="Genomic_DNA"/>
</dbReference>
<evidence type="ECO:0000256" key="5">
    <source>
        <dbReference type="ARBA" id="ARBA00022660"/>
    </source>
</evidence>
<name>A0A0R3C1V7_9BRAD</name>
<dbReference type="GO" id="GO:0016491">
    <property type="term" value="F:oxidoreductase activity"/>
    <property type="evidence" value="ECO:0007669"/>
    <property type="project" value="InterPro"/>
</dbReference>
<feature type="domain" description="Cytochrome oxidase subunit II copper A binding" evidence="19">
    <location>
        <begin position="118"/>
        <end position="234"/>
    </location>
</feature>
<feature type="transmembrane region" description="Helical" evidence="17">
    <location>
        <begin position="87"/>
        <end position="109"/>
    </location>
</feature>
<dbReference type="InterPro" id="IPR036909">
    <property type="entry name" value="Cyt_c-like_dom_sf"/>
</dbReference>
<evidence type="ECO:0000256" key="7">
    <source>
        <dbReference type="ARBA" id="ARBA00022723"/>
    </source>
</evidence>
<evidence type="ECO:0000256" key="4">
    <source>
        <dbReference type="ARBA" id="ARBA00022617"/>
    </source>
</evidence>
<evidence type="ECO:0000313" key="22">
    <source>
        <dbReference type="Proteomes" id="UP000051380"/>
    </source>
</evidence>
<keyword evidence="8" id="KW-0249">Electron transport</keyword>
<dbReference type="SUPFAM" id="SSF49503">
    <property type="entry name" value="Cupredoxins"/>
    <property type="match status" value="1"/>
</dbReference>
<keyword evidence="4 16" id="KW-0349">Heme</keyword>
<dbReference type="GO" id="GO:0005507">
    <property type="term" value="F:copper ion binding"/>
    <property type="evidence" value="ECO:0007669"/>
    <property type="project" value="InterPro"/>
</dbReference>
<feature type="chain" id="PRO_5006433760" description="Cytochrome aa3 subunit 2" evidence="18">
    <location>
        <begin position="22"/>
        <end position="336"/>
    </location>
</feature>
<reference evidence="21 22" key="1">
    <citation type="submission" date="2015-09" db="EMBL/GenBank/DDBJ databases">
        <title>Draft Genome Sequence of the Strain BR 3267 (Bradyrhizobium yuanmingense) recommended as inoculant for cowpea in Brazil.</title>
        <authorList>
            <person name="Simoes-Araujo J.L."/>
            <person name="Zilli J.E."/>
        </authorList>
    </citation>
    <scope>NUCLEOTIDE SEQUENCE [LARGE SCALE GENOMIC DNA]</scope>
    <source>
        <strain evidence="21 22">BR3267</strain>
    </source>
</reference>
<evidence type="ECO:0000256" key="17">
    <source>
        <dbReference type="SAM" id="Phobius"/>
    </source>
</evidence>
<evidence type="ECO:0000256" key="2">
    <source>
        <dbReference type="ARBA" id="ARBA00007866"/>
    </source>
</evidence>
<comment type="function">
    <text evidence="13">Subunits I and II form the functional core of the enzyme complex. Electrons originating in cytochrome c are transferred via heme a and Cu(A) to the binuclear center formed by heme a3 and Cu(B).</text>
</comment>
<dbReference type="CDD" id="cd04213">
    <property type="entry name" value="CuRO_CcO_Caa3_II"/>
    <property type="match status" value="1"/>
</dbReference>
<dbReference type="PROSITE" id="PS51007">
    <property type="entry name" value="CYTC"/>
    <property type="match status" value="1"/>
</dbReference>
<keyword evidence="9 17" id="KW-1133">Transmembrane helix</keyword>
<dbReference type="GO" id="GO:0016020">
    <property type="term" value="C:membrane"/>
    <property type="evidence" value="ECO:0007669"/>
    <property type="project" value="UniProtKB-SubCell"/>
</dbReference>
<dbReference type="PANTHER" id="PTHR22888:SF9">
    <property type="entry name" value="CYTOCHROME C OXIDASE SUBUNIT 2"/>
    <property type="match status" value="1"/>
</dbReference>
<evidence type="ECO:0000259" key="19">
    <source>
        <dbReference type="PROSITE" id="PS50857"/>
    </source>
</evidence>
<dbReference type="PROSITE" id="PS00078">
    <property type="entry name" value="COX2"/>
    <property type="match status" value="1"/>
</dbReference>
<evidence type="ECO:0000256" key="11">
    <source>
        <dbReference type="ARBA" id="ARBA00023008"/>
    </source>
</evidence>
<dbReference type="AlphaFoldDB" id="A0A0R3C1V7"/>
<comment type="similarity">
    <text evidence="2">Belongs to the cytochrome c oxidase subunit 2 family.</text>
</comment>
<evidence type="ECO:0000256" key="12">
    <source>
        <dbReference type="ARBA" id="ARBA00023136"/>
    </source>
</evidence>
<dbReference type="Pfam" id="PF00034">
    <property type="entry name" value="Cytochrom_C"/>
    <property type="match status" value="1"/>
</dbReference>
<evidence type="ECO:0000256" key="18">
    <source>
        <dbReference type="SAM" id="SignalP"/>
    </source>
</evidence>
<keyword evidence="11" id="KW-0186">Copper</keyword>
<dbReference type="InterPro" id="IPR034236">
    <property type="entry name" value="CuRO_CcO_Caa3_II"/>
</dbReference>
<dbReference type="OrthoDB" id="9781261at2"/>
<keyword evidence="7 16" id="KW-0479">Metal-binding</keyword>
<comment type="catalytic activity">
    <reaction evidence="15">
        <text>4 Fe(II)-[cytochrome c] + O2 + 8 H(+)(in) = 4 Fe(III)-[cytochrome c] + 2 H2O + 4 H(+)(out)</text>
        <dbReference type="Rhea" id="RHEA:11436"/>
        <dbReference type="Rhea" id="RHEA-COMP:10350"/>
        <dbReference type="Rhea" id="RHEA-COMP:14399"/>
        <dbReference type="ChEBI" id="CHEBI:15377"/>
        <dbReference type="ChEBI" id="CHEBI:15378"/>
        <dbReference type="ChEBI" id="CHEBI:15379"/>
        <dbReference type="ChEBI" id="CHEBI:29033"/>
        <dbReference type="ChEBI" id="CHEBI:29034"/>
        <dbReference type="EC" id="7.1.1.9"/>
    </reaction>
</comment>
<comment type="subcellular location">
    <subcellularLocation>
        <location evidence="1">Membrane</location>
        <topology evidence="1">Multi-pass membrane protein</topology>
    </subcellularLocation>
</comment>
<gene>
    <name evidence="21" type="ORF">AOQ72_01225</name>
</gene>
<evidence type="ECO:0000256" key="16">
    <source>
        <dbReference type="PROSITE-ProRule" id="PRU00433"/>
    </source>
</evidence>
<dbReference type="PROSITE" id="PS50857">
    <property type="entry name" value="COX2_CUA"/>
    <property type="match status" value="1"/>
</dbReference>
<keyword evidence="18" id="KW-0732">Signal</keyword>
<evidence type="ECO:0000256" key="6">
    <source>
        <dbReference type="ARBA" id="ARBA00022692"/>
    </source>
</evidence>
<keyword evidence="3" id="KW-0813">Transport</keyword>
<dbReference type="GO" id="GO:0042773">
    <property type="term" value="P:ATP synthesis coupled electron transport"/>
    <property type="evidence" value="ECO:0007669"/>
    <property type="project" value="TreeGrafter"/>
</dbReference>
<dbReference type="NCBIfam" id="TIGR02866">
    <property type="entry name" value="CoxB"/>
    <property type="match status" value="1"/>
</dbReference>
<sequence>MPLWVRRVLVLCTSLPLSACAGRQSALDPQGLQSEQIRLTLFIFLAVSAVVWIGVVVVLAVGMLRTKRAADRPLDLHQGFEDRAGRVVLWLGTATALIVLGLSFVSYAGQRTVFAKDEKALTLKVIGHQWWWEVRYEADSPHQSFVTANEIRIPTGRPVKVELESADVIHSFWVPSLTGKMDLVTGQKNELQFTAKNSGVYRGQCAEFCGLQHAHMAFAVIALPPDEFERWREHENQSANSPSDPLGKQGEALFRARGCALCHNISGTLAGGQLGPDLTHIASRTTIAAGTLPNTSATLGAWISDPQHIKPGNLMPRMPLQSGELIAIIHYLEQLK</sequence>
<dbReference type="InterPro" id="IPR009056">
    <property type="entry name" value="Cyt_c-like_dom"/>
</dbReference>
<dbReference type="InterPro" id="IPR001505">
    <property type="entry name" value="Copper_CuA"/>
</dbReference>
<accession>A0A0R3C1V7</accession>
<evidence type="ECO:0000256" key="13">
    <source>
        <dbReference type="ARBA" id="ARBA00024688"/>
    </source>
</evidence>
<dbReference type="Proteomes" id="UP000051380">
    <property type="component" value="Unassembled WGS sequence"/>
</dbReference>
<proteinExistence type="inferred from homology"/>
<dbReference type="GO" id="GO:0004129">
    <property type="term" value="F:cytochrome-c oxidase activity"/>
    <property type="evidence" value="ECO:0007669"/>
    <property type="project" value="UniProtKB-EC"/>
</dbReference>
<evidence type="ECO:0000256" key="1">
    <source>
        <dbReference type="ARBA" id="ARBA00004141"/>
    </source>
</evidence>
<organism evidence="21 22">
    <name type="scientific">Bradyrhizobium yuanmingense</name>
    <dbReference type="NCBI Taxonomy" id="108015"/>
    <lineage>
        <taxon>Bacteria</taxon>
        <taxon>Pseudomonadati</taxon>
        <taxon>Pseudomonadota</taxon>
        <taxon>Alphaproteobacteria</taxon>
        <taxon>Hyphomicrobiales</taxon>
        <taxon>Nitrobacteraceae</taxon>
        <taxon>Bradyrhizobium</taxon>
    </lineage>
</organism>
<keyword evidence="10 16" id="KW-0408">Iron</keyword>
<feature type="transmembrane region" description="Helical" evidence="17">
    <location>
        <begin position="41"/>
        <end position="66"/>
    </location>
</feature>
<evidence type="ECO:0000313" key="21">
    <source>
        <dbReference type="EMBL" id="KRP89028.1"/>
    </source>
</evidence>
<evidence type="ECO:0000256" key="3">
    <source>
        <dbReference type="ARBA" id="ARBA00022448"/>
    </source>
</evidence>
<dbReference type="InterPro" id="IPR002429">
    <property type="entry name" value="CcO_II-like_C"/>
</dbReference>
<keyword evidence="6 17" id="KW-0812">Transmembrane</keyword>
<dbReference type="SUPFAM" id="SSF46626">
    <property type="entry name" value="Cytochrome c"/>
    <property type="match status" value="1"/>
</dbReference>
<protein>
    <recommendedName>
        <fullName evidence="14">Cytochrome aa3 subunit 2</fullName>
    </recommendedName>
</protein>
<dbReference type="InterPro" id="IPR045187">
    <property type="entry name" value="CcO_II"/>
</dbReference>
<feature type="signal peptide" evidence="18">
    <location>
        <begin position="1"/>
        <end position="21"/>
    </location>
</feature>
<dbReference type="InterPro" id="IPR008972">
    <property type="entry name" value="Cupredoxin"/>
</dbReference>
<evidence type="ECO:0000256" key="10">
    <source>
        <dbReference type="ARBA" id="ARBA00023004"/>
    </source>
</evidence>